<gene>
    <name evidence="1" type="ORF">NPIL_90191</name>
</gene>
<sequence length="190" mass="20873">MYQICRSVFTMGGGKSNINSFLSSNYVLLSTVSNEPRLVRLRLSFAGACPFLVFHFTLAGGLPTGIRLTKAVTRRTHFALPSLPPRSGRESASSTHTGENASLGRLALADPIPSLPVHAVSRKEGGVSIIYCFSSGFRLEHQQYLFGVFQVAKSNSCLLQLYRSAPKEGLEMELLLPQYALLPYNILYTE</sequence>
<name>A0A8X6PS16_NEPPI</name>
<comment type="caution">
    <text evidence="1">The sequence shown here is derived from an EMBL/GenBank/DDBJ whole genome shotgun (WGS) entry which is preliminary data.</text>
</comment>
<dbReference type="EMBL" id="BMAW01119736">
    <property type="protein sequence ID" value="GFT86116.1"/>
    <property type="molecule type" value="Genomic_DNA"/>
</dbReference>
<keyword evidence="2" id="KW-1185">Reference proteome</keyword>
<dbReference type="Proteomes" id="UP000887013">
    <property type="component" value="Unassembled WGS sequence"/>
</dbReference>
<proteinExistence type="predicted"/>
<evidence type="ECO:0000313" key="2">
    <source>
        <dbReference type="Proteomes" id="UP000887013"/>
    </source>
</evidence>
<reference evidence="1" key="1">
    <citation type="submission" date="2020-08" db="EMBL/GenBank/DDBJ databases">
        <title>Multicomponent nature underlies the extraordinary mechanical properties of spider dragline silk.</title>
        <authorList>
            <person name="Kono N."/>
            <person name="Nakamura H."/>
            <person name="Mori M."/>
            <person name="Yoshida Y."/>
            <person name="Ohtoshi R."/>
            <person name="Malay A.D."/>
            <person name="Moran D.A.P."/>
            <person name="Tomita M."/>
            <person name="Numata K."/>
            <person name="Arakawa K."/>
        </authorList>
    </citation>
    <scope>NUCLEOTIDE SEQUENCE</scope>
</reference>
<organism evidence="1 2">
    <name type="scientific">Nephila pilipes</name>
    <name type="common">Giant wood spider</name>
    <name type="synonym">Nephila maculata</name>
    <dbReference type="NCBI Taxonomy" id="299642"/>
    <lineage>
        <taxon>Eukaryota</taxon>
        <taxon>Metazoa</taxon>
        <taxon>Ecdysozoa</taxon>
        <taxon>Arthropoda</taxon>
        <taxon>Chelicerata</taxon>
        <taxon>Arachnida</taxon>
        <taxon>Araneae</taxon>
        <taxon>Araneomorphae</taxon>
        <taxon>Entelegynae</taxon>
        <taxon>Araneoidea</taxon>
        <taxon>Nephilidae</taxon>
        <taxon>Nephila</taxon>
    </lineage>
</organism>
<evidence type="ECO:0000313" key="1">
    <source>
        <dbReference type="EMBL" id="GFT86116.1"/>
    </source>
</evidence>
<protein>
    <submittedName>
        <fullName evidence="1">Uncharacterized protein</fullName>
    </submittedName>
</protein>
<accession>A0A8X6PS16</accession>
<dbReference type="AlphaFoldDB" id="A0A8X6PS16"/>